<keyword evidence="1" id="KW-0092">Biotin</keyword>
<dbReference type="SUPFAM" id="SSF56059">
    <property type="entry name" value="Glutathione synthetase ATP-binding domain-like"/>
    <property type="match status" value="1"/>
</dbReference>
<evidence type="ECO:0000256" key="1">
    <source>
        <dbReference type="ARBA" id="ARBA00023267"/>
    </source>
</evidence>
<feature type="region of interest" description="Disordered" evidence="2">
    <location>
        <begin position="1"/>
        <end position="23"/>
    </location>
</feature>
<proteinExistence type="predicted"/>
<dbReference type="GO" id="GO:0004485">
    <property type="term" value="F:methylcrotonoyl-CoA carboxylase activity"/>
    <property type="evidence" value="ECO:0007669"/>
    <property type="project" value="TreeGrafter"/>
</dbReference>
<reference evidence="5 6" key="1">
    <citation type="journal article" date="2020" name="Mol. Plant">
        <title>The Chromosome-Based Rubber Tree Genome Provides New Insights into Spurge Genome Evolution and Rubber Biosynthesis.</title>
        <authorList>
            <person name="Liu J."/>
            <person name="Shi C."/>
            <person name="Shi C.C."/>
            <person name="Li W."/>
            <person name="Zhang Q.J."/>
            <person name="Zhang Y."/>
            <person name="Li K."/>
            <person name="Lu H.F."/>
            <person name="Shi C."/>
            <person name="Zhu S.T."/>
            <person name="Xiao Z.Y."/>
            <person name="Nan H."/>
            <person name="Yue Y."/>
            <person name="Zhu X.G."/>
            <person name="Wu Y."/>
            <person name="Hong X.N."/>
            <person name="Fan G.Y."/>
            <person name="Tong Y."/>
            <person name="Zhang D."/>
            <person name="Mao C.L."/>
            <person name="Liu Y.L."/>
            <person name="Hao S.J."/>
            <person name="Liu W.Q."/>
            <person name="Lv M.Q."/>
            <person name="Zhang H.B."/>
            <person name="Liu Y."/>
            <person name="Hu-Tang G.R."/>
            <person name="Wang J.P."/>
            <person name="Wang J.H."/>
            <person name="Sun Y.H."/>
            <person name="Ni S.B."/>
            <person name="Chen W.B."/>
            <person name="Zhang X.C."/>
            <person name="Jiao Y.N."/>
            <person name="Eichler E.E."/>
            <person name="Li G.H."/>
            <person name="Liu X."/>
            <person name="Gao L.Z."/>
        </authorList>
    </citation>
    <scope>NUCLEOTIDE SEQUENCE [LARGE SCALE GENOMIC DNA]</scope>
    <source>
        <strain evidence="6">cv. GT1</strain>
        <tissue evidence="5">Leaf</tissue>
    </source>
</reference>
<dbReference type="GO" id="GO:0005524">
    <property type="term" value="F:ATP binding"/>
    <property type="evidence" value="ECO:0007669"/>
    <property type="project" value="InterPro"/>
</dbReference>
<evidence type="ECO:0000256" key="2">
    <source>
        <dbReference type="SAM" id="MobiDB-lite"/>
    </source>
</evidence>
<feature type="compositionally biased region" description="Low complexity" evidence="2">
    <location>
        <begin position="12"/>
        <end position="23"/>
    </location>
</feature>
<dbReference type="AlphaFoldDB" id="A0A6A6MPC2"/>
<dbReference type="InterPro" id="IPR005481">
    <property type="entry name" value="BC-like_N"/>
</dbReference>
<evidence type="ECO:0000313" key="5">
    <source>
        <dbReference type="EMBL" id="KAF2314847.1"/>
    </source>
</evidence>
<dbReference type="GO" id="GO:0005739">
    <property type="term" value="C:mitochondrion"/>
    <property type="evidence" value="ECO:0007669"/>
    <property type="project" value="TreeGrafter"/>
</dbReference>
<protein>
    <recommendedName>
        <fullName evidence="7">ATP-grasp domain-containing protein</fullName>
    </recommendedName>
</protein>
<name>A0A6A6MPC2_HEVBR</name>
<evidence type="ECO:0000259" key="3">
    <source>
        <dbReference type="Pfam" id="PF00289"/>
    </source>
</evidence>
<dbReference type="SUPFAM" id="SSF52440">
    <property type="entry name" value="PreATP-grasp domain"/>
    <property type="match status" value="1"/>
</dbReference>
<keyword evidence="6" id="KW-1185">Reference proteome</keyword>
<evidence type="ECO:0000259" key="4">
    <source>
        <dbReference type="Pfam" id="PF02786"/>
    </source>
</evidence>
<dbReference type="EMBL" id="JAAGAX010000005">
    <property type="protein sequence ID" value="KAF2314847.1"/>
    <property type="molecule type" value="Genomic_DNA"/>
</dbReference>
<dbReference type="Pfam" id="PF00289">
    <property type="entry name" value="Biotin_carb_N"/>
    <property type="match status" value="1"/>
</dbReference>
<dbReference type="InterPro" id="IPR005479">
    <property type="entry name" value="CPAse_ATP-bd"/>
</dbReference>
<dbReference type="InterPro" id="IPR050856">
    <property type="entry name" value="Biotin_carboxylase_complex"/>
</dbReference>
<feature type="domain" description="Carbamoyl phosphate synthase ATP-binding" evidence="4">
    <location>
        <begin position="96"/>
        <end position="138"/>
    </location>
</feature>
<evidence type="ECO:0000313" key="6">
    <source>
        <dbReference type="Proteomes" id="UP000467840"/>
    </source>
</evidence>
<feature type="domain" description="Biotin carboxylase-like N-terminal" evidence="3">
    <location>
        <begin position="59"/>
        <end position="90"/>
    </location>
</feature>
<evidence type="ECO:0008006" key="7">
    <source>
        <dbReference type="Google" id="ProtNLM"/>
    </source>
</evidence>
<accession>A0A6A6MPC2</accession>
<comment type="caution">
    <text evidence="5">The sequence shown here is derived from an EMBL/GenBank/DDBJ whole genome shotgun (WGS) entry which is preliminary data.</text>
</comment>
<dbReference type="Proteomes" id="UP000467840">
    <property type="component" value="Chromosome 15"/>
</dbReference>
<dbReference type="PANTHER" id="PTHR18866">
    <property type="entry name" value="CARBOXYLASE:PYRUVATE/ACETYL-COA/PROPIONYL-COA CARBOXYLASE"/>
    <property type="match status" value="1"/>
</dbReference>
<dbReference type="PANTHER" id="PTHR18866:SF33">
    <property type="entry name" value="METHYLCROTONOYL-COA CARBOXYLASE SUBUNIT ALPHA, MITOCHONDRIAL-RELATED"/>
    <property type="match status" value="1"/>
</dbReference>
<sequence>MASMASFVRRNSTSSPSSSKYDDYSPSNLLLISMKRHSAWRESWLRTECVWKSSFEYWTVHPGYGFLSEIADIAKLCEDKGFTIIGSQPQRFRTWERKGVPFVPGHHGSEQDIELMKSEADKIGYHILIKPTYGGGGKVEHPVTEMIVGQDLVEWQIHLANGEPLPLTQVVGAIVSYDLGSFFEKKNLSLDIFTANHELGGKTLHKFLLIYLLI</sequence>
<feature type="domain" description="Carbamoyl phosphate synthase ATP-binding" evidence="4">
    <location>
        <begin position="139"/>
        <end position="166"/>
    </location>
</feature>
<organism evidence="5 6">
    <name type="scientific">Hevea brasiliensis</name>
    <name type="common">Para rubber tree</name>
    <name type="synonym">Siphonia brasiliensis</name>
    <dbReference type="NCBI Taxonomy" id="3981"/>
    <lineage>
        <taxon>Eukaryota</taxon>
        <taxon>Viridiplantae</taxon>
        <taxon>Streptophyta</taxon>
        <taxon>Embryophyta</taxon>
        <taxon>Tracheophyta</taxon>
        <taxon>Spermatophyta</taxon>
        <taxon>Magnoliopsida</taxon>
        <taxon>eudicotyledons</taxon>
        <taxon>Gunneridae</taxon>
        <taxon>Pentapetalae</taxon>
        <taxon>rosids</taxon>
        <taxon>fabids</taxon>
        <taxon>Malpighiales</taxon>
        <taxon>Euphorbiaceae</taxon>
        <taxon>Crotonoideae</taxon>
        <taxon>Micrandreae</taxon>
        <taxon>Hevea</taxon>
    </lineage>
</organism>
<dbReference type="InterPro" id="IPR016185">
    <property type="entry name" value="PreATP-grasp_dom_sf"/>
</dbReference>
<dbReference type="Pfam" id="PF02786">
    <property type="entry name" value="CPSase_L_D2"/>
    <property type="match status" value="2"/>
</dbReference>
<gene>
    <name evidence="5" type="ORF">GH714_036904</name>
</gene>
<dbReference type="Gene3D" id="3.30.470.20">
    <property type="entry name" value="ATP-grasp fold, B domain"/>
    <property type="match status" value="2"/>
</dbReference>